<reference evidence="1 2" key="1">
    <citation type="journal article" date="2014" name="PLoS Genet.">
        <title>Phylogenetically driven sequencing of extremely halophilic archaea reveals strategies for static and dynamic osmo-response.</title>
        <authorList>
            <person name="Becker E.A."/>
            <person name="Seitzer P.M."/>
            <person name="Tritt A."/>
            <person name="Larsen D."/>
            <person name="Krusor M."/>
            <person name="Yao A.I."/>
            <person name="Wu D."/>
            <person name="Madern D."/>
            <person name="Eisen J.A."/>
            <person name="Darling A.E."/>
            <person name="Facciotti M.T."/>
        </authorList>
    </citation>
    <scope>NUCLEOTIDE SEQUENCE [LARGE SCALE GENOMIC DNA]</scope>
    <source>
        <strain evidence="1 2">DSM 12278</strain>
    </source>
</reference>
<keyword evidence="2" id="KW-1185">Reference proteome</keyword>
<feature type="non-terminal residue" evidence="1">
    <location>
        <position position="1"/>
    </location>
</feature>
<accession>M0B5R0</accession>
<dbReference type="eggNOG" id="arCOG07840">
    <property type="taxonomic scope" value="Archaea"/>
</dbReference>
<comment type="caution">
    <text evidence="1">The sequence shown here is derived from an EMBL/GenBank/DDBJ whole genome shotgun (WGS) entry which is preliminary data.</text>
</comment>
<organism evidence="1 2">
    <name type="scientific">Natrialba asiatica (strain ATCC 700177 / DSM 12278 / JCM 9576 / FERM P-10747 / NBRC 102637 / 172P1)</name>
    <dbReference type="NCBI Taxonomy" id="29540"/>
    <lineage>
        <taxon>Archaea</taxon>
        <taxon>Methanobacteriati</taxon>
        <taxon>Methanobacteriota</taxon>
        <taxon>Stenosarchaea group</taxon>
        <taxon>Halobacteria</taxon>
        <taxon>Halobacteriales</taxon>
        <taxon>Natrialbaceae</taxon>
        <taxon>Natrialba</taxon>
    </lineage>
</organism>
<dbReference type="Proteomes" id="UP000011554">
    <property type="component" value="Unassembled WGS sequence"/>
</dbReference>
<protein>
    <submittedName>
        <fullName evidence="1">PKD domain containing protein</fullName>
    </submittedName>
</protein>
<proteinExistence type="predicted"/>
<dbReference type="AlphaFoldDB" id="M0B5R0"/>
<dbReference type="EMBL" id="AOIO01000006">
    <property type="protein sequence ID" value="ELZ05588.1"/>
    <property type="molecule type" value="Genomic_DNA"/>
</dbReference>
<evidence type="ECO:0000313" key="2">
    <source>
        <dbReference type="Proteomes" id="UP000011554"/>
    </source>
</evidence>
<gene>
    <name evidence="1" type="ORF">C481_01692</name>
</gene>
<name>M0B5R0_NATA1</name>
<evidence type="ECO:0000313" key="1">
    <source>
        <dbReference type="EMBL" id="ELZ05588.1"/>
    </source>
</evidence>
<sequence>GSITTDVAADIVAFANERGMGHLSYWALYNDPGGEFSEIYADFEGGPT</sequence>